<organism evidence="1 2">
    <name type="scientific">Glutamicibacter arilaitensis</name>
    <dbReference type="NCBI Taxonomy" id="256701"/>
    <lineage>
        <taxon>Bacteria</taxon>
        <taxon>Bacillati</taxon>
        <taxon>Actinomycetota</taxon>
        <taxon>Actinomycetes</taxon>
        <taxon>Micrococcales</taxon>
        <taxon>Micrococcaceae</taxon>
        <taxon>Glutamicibacter</taxon>
    </lineage>
</organism>
<dbReference type="EMBL" id="PNQX01000002">
    <property type="protein sequence ID" value="PMQ19930.1"/>
    <property type="molecule type" value="Genomic_DNA"/>
</dbReference>
<gene>
    <name evidence="1" type="ORF">CIK84_15010</name>
</gene>
<evidence type="ECO:0000313" key="2">
    <source>
        <dbReference type="Proteomes" id="UP000235739"/>
    </source>
</evidence>
<proteinExistence type="predicted"/>
<dbReference type="InterPro" id="IPR021804">
    <property type="entry name" value="DUF3375"/>
</dbReference>
<sequence>MSAVLAALTAQRLLGESPAWALLRADNAPVAFGILGARFSRQRRQVPAPELMEAVDADLDLLRDRGFDLPQSAHNYVRTWLAGGYLVRRPGEAREELYELSDGALTALRFIEDLATPRTSVTESRLTTIVQSVRALNVDTDPDISRRVAALTAERDAIDARIQALTAGELTEVDEQRSVDAAADILSLASALPEDFARVRAELEMINRSLRSQLIEEPESRGSVLDDIFRGVDLLSESDAGRSFAAFHALLLDPERTVAVDDDIDQLLARPFARKLRDSQRLSLRDLLPDIQRSSADISDVMTALGRSLRRFVQSEELAEERAVHRQLRGTMAAAVQAAKTLRPFTKLDLELELTGLQIASPSAIKLHNPSESQTAQPLHIHGTGTADLAALREAVRASEIDFAELGENVNAVLAQQGAATIAEVLEKFPATQGIASVVGLLVLAENHGVRAGGEPEPVHWASDGQTRQATVPRFLFQEKIS</sequence>
<name>A0A2N7S1A9_9MICC</name>
<reference evidence="1 2" key="1">
    <citation type="journal article" date="2017" name="Elife">
        <title>Extensive horizontal gene transfer in cheese-associated bacteria.</title>
        <authorList>
            <person name="Bonham K.S."/>
            <person name="Wolfe B.E."/>
            <person name="Dutton R.J."/>
        </authorList>
    </citation>
    <scope>NUCLEOTIDE SEQUENCE [LARGE SCALE GENOMIC DNA]</scope>
    <source>
        <strain evidence="1 2">JB182</strain>
    </source>
</reference>
<evidence type="ECO:0000313" key="1">
    <source>
        <dbReference type="EMBL" id="PMQ19930.1"/>
    </source>
</evidence>
<protein>
    <submittedName>
        <fullName evidence="1">DUF3375 domain-containing protein</fullName>
    </submittedName>
</protein>
<dbReference type="RefSeq" id="WP_102598901.1">
    <property type="nucleotide sequence ID" value="NZ_JBQEKY010000024.1"/>
</dbReference>
<accession>A0A2N7S1A9</accession>
<comment type="caution">
    <text evidence="1">The sequence shown here is derived from an EMBL/GenBank/DDBJ whole genome shotgun (WGS) entry which is preliminary data.</text>
</comment>
<dbReference type="Proteomes" id="UP000235739">
    <property type="component" value="Unassembled WGS sequence"/>
</dbReference>
<dbReference type="Pfam" id="PF11855">
    <property type="entry name" value="DUF3375"/>
    <property type="match status" value="1"/>
</dbReference>
<dbReference type="AlphaFoldDB" id="A0A2N7S1A9"/>